<keyword evidence="10" id="KW-0723">Serine/threonine-protein kinase</keyword>
<dbReference type="InterPro" id="IPR017441">
    <property type="entry name" value="Protein_kinase_ATP_BS"/>
</dbReference>
<dbReference type="Gene3D" id="1.10.510.10">
    <property type="entry name" value="Transferase(Phosphotransferase) domain 1"/>
    <property type="match status" value="1"/>
</dbReference>
<dbReference type="HOGENOM" id="CLU_000288_63_23_1"/>
<sequence length="270" mass="29929">MTHQSPYPAYCPSPRPRVVLCEKLGCGSYSVVYRGENTQTGQQVAVKVLHDDERLSPKEVSVLSRLDHEHIVKYIGTTTLGDGRAGILLELMKCSLASVIKESNGLDESKLRVYTRQILSGLEYLHRMNIVHRDVKCGNILLDPNGKAKLADFGLAKKIDYSVAKSCKGTFVYMAPEVLLTEGTYGLAADVWSLGCTVIEMACGKPPWSGFGMMPFYERMRDGCSPPIPPKMSTEAVSFIKLCLTRDPRRRPSAAALLSHPFFQERSLKV</sequence>
<dbReference type="GO" id="GO:0005524">
    <property type="term" value="F:ATP binding"/>
    <property type="evidence" value="ECO:0007669"/>
    <property type="project" value="UniProtKB-UniRule"/>
</dbReference>
<dbReference type="InterPro" id="IPR050538">
    <property type="entry name" value="MAP_kinase_kinase_kinase"/>
</dbReference>
<dbReference type="Proteomes" id="UP000001514">
    <property type="component" value="Unassembled WGS sequence"/>
</dbReference>
<evidence type="ECO:0000313" key="13">
    <source>
        <dbReference type="Proteomes" id="UP000001514"/>
    </source>
</evidence>
<gene>
    <name evidence="12" type="primary">MAP3K_2</name>
    <name evidence="12" type="ORF">SELMODRAFT_449560</name>
</gene>
<evidence type="ECO:0000256" key="4">
    <source>
        <dbReference type="ARBA" id="ARBA00022741"/>
    </source>
</evidence>
<protein>
    <recommendedName>
        <fullName evidence="2">mitogen-activated protein kinase kinase kinase</fullName>
        <ecNumber evidence="2">2.7.11.25</ecNumber>
    </recommendedName>
</protein>
<dbReference type="EMBL" id="GL377612">
    <property type="protein sequence ID" value="EFJ17722.1"/>
    <property type="molecule type" value="Genomic_DNA"/>
</dbReference>
<dbReference type="PROSITE" id="PS00108">
    <property type="entry name" value="PROTEIN_KINASE_ST"/>
    <property type="match status" value="1"/>
</dbReference>
<dbReference type="SMART" id="SM00220">
    <property type="entry name" value="S_TKc"/>
    <property type="match status" value="1"/>
</dbReference>
<dbReference type="eggNOG" id="KOG0198">
    <property type="taxonomic scope" value="Eukaryota"/>
</dbReference>
<dbReference type="GO" id="GO:0038066">
    <property type="term" value="P:p38MAPK cascade"/>
    <property type="evidence" value="ECO:0000318"/>
    <property type="project" value="GO_Central"/>
</dbReference>
<feature type="domain" description="Protein kinase" evidence="11">
    <location>
        <begin position="18"/>
        <end position="263"/>
    </location>
</feature>
<keyword evidence="5 12" id="KW-0418">Kinase</keyword>
<name>D8SCJ5_SELML</name>
<dbReference type="AlphaFoldDB" id="D8SCJ5"/>
<evidence type="ECO:0000256" key="6">
    <source>
        <dbReference type="ARBA" id="ARBA00022840"/>
    </source>
</evidence>
<dbReference type="KEGG" id="smo:SELMODRAFT_449560"/>
<feature type="binding site" evidence="9">
    <location>
        <position position="47"/>
    </location>
    <ligand>
        <name>ATP</name>
        <dbReference type="ChEBI" id="CHEBI:30616"/>
    </ligand>
</feature>
<dbReference type="GO" id="GO:0004709">
    <property type="term" value="F:MAP kinase kinase kinase activity"/>
    <property type="evidence" value="ECO:0007669"/>
    <property type="project" value="UniProtKB-EC"/>
</dbReference>
<dbReference type="InterPro" id="IPR008271">
    <property type="entry name" value="Ser/Thr_kinase_AS"/>
</dbReference>
<dbReference type="EC" id="2.7.11.25" evidence="2"/>
<reference evidence="12 13" key="1">
    <citation type="journal article" date="2011" name="Science">
        <title>The Selaginella genome identifies genetic changes associated with the evolution of vascular plants.</title>
        <authorList>
            <person name="Banks J.A."/>
            <person name="Nishiyama T."/>
            <person name="Hasebe M."/>
            <person name="Bowman J.L."/>
            <person name="Gribskov M."/>
            <person name="dePamphilis C."/>
            <person name="Albert V.A."/>
            <person name="Aono N."/>
            <person name="Aoyama T."/>
            <person name="Ambrose B.A."/>
            <person name="Ashton N.W."/>
            <person name="Axtell M.J."/>
            <person name="Barker E."/>
            <person name="Barker M.S."/>
            <person name="Bennetzen J.L."/>
            <person name="Bonawitz N.D."/>
            <person name="Chapple C."/>
            <person name="Cheng C."/>
            <person name="Correa L.G."/>
            <person name="Dacre M."/>
            <person name="DeBarry J."/>
            <person name="Dreyer I."/>
            <person name="Elias M."/>
            <person name="Engstrom E.M."/>
            <person name="Estelle M."/>
            <person name="Feng L."/>
            <person name="Finet C."/>
            <person name="Floyd S.K."/>
            <person name="Frommer W.B."/>
            <person name="Fujita T."/>
            <person name="Gramzow L."/>
            <person name="Gutensohn M."/>
            <person name="Harholt J."/>
            <person name="Hattori M."/>
            <person name="Heyl A."/>
            <person name="Hirai T."/>
            <person name="Hiwatashi Y."/>
            <person name="Ishikawa M."/>
            <person name="Iwata M."/>
            <person name="Karol K.G."/>
            <person name="Koehler B."/>
            <person name="Kolukisaoglu U."/>
            <person name="Kubo M."/>
            <person name="Kurata T."/>
            <person name="Lalonde S."/>
            <person name="Li K."/>
            <person name="Li Y."/>
            <person name="Litt A."/>
            <person name="Lyons E."/>
            <person name="Manning G."/>
            <person name="Maruyama T."/>
            <person name="Michael T.P."/>
            <person name="Mikami K."/>
            <person name="Miyazaki S."/>
            <person name="Morinaga S."/>
            <person name="Murata T."/>
            <person name="Mueller-Roeber B."/>
            <person name="Nelson D.R."/>
            <person name="Obara M."/>
            <person name="Oguri Y."/>
            <person name="Olmstead R.G."/>
            <person name="Onodera N."/>
            <person name="Petersen B.L."/>
            <person name="Pils B."/>
            <person name="Prigge M."/>
            <person name="Rensing S.A."/>
            <person name="Riano-Pachon D.M."/>
            <person name="Roberts A.W."/>
            <person name="Sato Y."/>
            <person name="Scheller H.V."/>
            <person name="Schulz B."/>
            <person name="Schulz C."/>
            <person name="Shakirov E.V."/>
            <person name="Shibagaki N."/>
            <person name="Shinohara N."/>
            <person name="Shippen D.E."/>
            <person name="Soerensen I."/>
            <person name="Sotooka R."/>
            <person name="Sugimoto N."/>
            <person name="Sugita M."/>
            <person name="Sumikawa N."/>
            <person name="Tanurdzic M."/>
            <person name="Theissen G."/>
            <person name="Ulvskov P."/>
            <person name="Wakazuki S."/>
            <person name="Weng J.K."/>
            <person name="Willats W.W."/>
            <person name="Wipf D."/>
            <person name="Wolf P.G."/>
            <person name="Yang L."/>
            <person name="Zimmer A.D."/>
            <person name="Zhu Q."/>
            <person name="Mitros T."/>
            <person name="Hellsten U."/>
            <person name="Loque D."/>
            <person name="Otillar R."/>
            <person name="Salamov A."/>
            <person name="Schmutz J."/>
            <person name="Shapiro H."/>
            <person name="Lindquist E."/>
            <person name="Lucas S."/>
            <person name="Rokhsar D."/>
            <person name="Grigoriev I.V."/>
        </authorList>
    </citation>
    <scope>NUCLEOTIDE SEQUENCE [LARGE SCALE GENOMIC DNA]</scope>
</reference>
<evidence type="ECO:0000259" key="11">
    <source>
        <dbReference type="PROSITE" id="PS50011"/>
    </source>
</evidence>
<comment type="catalytic activity">
    <reaction evidence="8">
        <text>L-seryl-[protein] + ATP = O-phospho-L-seryl-[protein] + ADP + H(+)</text>
        <dbReference type="Rhea" id="RHEA:17989"/>
        <dbReference type="Rhea" id="RHEA-COMP:9863"/>
        <dbReference type="Rhea" id="RHEA-COMP:11604"/>
        <dbReference type="ChEBI" id="CHEBI:15378"/>
        <dbReference type="ChEBI" id="CHEBI:29999"/>
        <dbReference type="ChEBI" id="CHEBI:30616"/>
        <dbReference type="ChEBI" id="CHEBI:83421"/>
        <dbReference type="ChEBI" id="CHEBI:456216"/>
        <dbReference type="EC" id="2.7.11.25"/>
    </reaction>
</comment>
<dbReference type="CDD" id="cd06606">
    <property type="entry name" value="STKc_MAPKKK"/>
    <property type="match status" value="1"/>
</dbReference>
<dbReference type="STRING" id="88036.D8SCJ5"/>
<organism evidence="13">
    <name type="scientific">Selaginella moellendorffii</name>
    <name type="common">Spikemoss</name>
    <dbReference type="NCBI Taxonomy" id="88036"/>
    <lineage>
        <taxon>Eukaryota</taxon>
        <taxon>Viridiplantae</taxon>
        <taxon>Streptophyta</taxon>
        <taxon>Embryophyta</taxon>
        <taxon>Tracheophyta</taxon>
        <taxon>Lycopodiopsida</taxon>
        <taxon>Selaginellales</taxon>
        <taxon>Selaginellaceae</taxon>
        <taxon>Selaginella</taxon>
    </lineage>
</organism>
<evidence type="ECO:0000256" key="10">
    <source>
        <dbReference type="RuleBase" id="RU000304"/>
    </source>
</evidence>
<dbReference type="GeneID" id="9657937"/>
<dbReference type="PIRSF" id="PIRSF000654">
    <property type="entry name" value="Integrin-linked_kinase"/>
    <property type="match status" value="1"/>
</dbReference>
<proteinExistence type="inferred from homology"/>
<dbReference type="PANTHER" id="PTHR48016:SF17">
    <property type="entry name" value="MITOGEN-ACTIVATED PROTEIN KINASE KINASE KINASE YODA"/>
    <property type="match status" value="1"/>
</dbReference>
<evidence type="ECO:0000256" key="2">
    <source>
        <dbReference type="ARBA" id="ARBA00012406"/>
    </source>
</evidence>
<evidence type="ECO:0000256" key="7">
    <source>
        <dbReference type="ARBA" id="ARBA00047559"/>
    </source>
</evidence>
<evidence type="ECO:0000256" key="8">
    <source>
        <dbReference type="ARBA" id="ARBA00048329"/>
    </source>
</evidence>
<keyword evidence="4 9" id="KW-0547">Nucleotide-binding</keyword>
<dbReference type="GO" id="GO:0007254">
    <property type="term" value="P:JNK cascade"/>
    <property type="evidence" value="ECO:0000318"/>
    <property type="project" value="GO_Central"/>
</dbReference>
<comment type="similarity">
    <text evidence="1">Belongs to the protein kinase superfamily. STE Ser/Thr protein kinase family. MAP kinase kinase kinase subfamily.</text>
</comment>
<accession>D8SCJ5</accession>
<comment type="catalytic activity">
    <reaction evidence="7">
        <text>L-threonyl-[protein] + ATP = O-phospho-L-threonyl-[protein] + ADP + H(+)</text>
        <dbReference type="Rhea" id="RHEA:46608"/>
        <dbReference type="Rhea" id="RHEA-COMP:11060"/>
        <dbReference type="Rhea" id="RHEA-COMP:11605"/>
        <dbReference type="ChEBI" id="CHEBI:15378"/>
        <dbReference type="ChEBI" id="CHEBI:30013"/>
        <dbReference type="ChEBI" id="CHEBI:30616"/>
        <dbReference type="ChEBI" id="CHEBI:61977"/>
        <dbReference type="ChEBI" id="CHEBI:456216"/>
        <dbReference type="EC" id="2.7.11.25"/>
    </reaction>
</comment>
<dbReference type="SUPFAM" id="SSF56112">
    <property type="entry name" value="Protein kinase-like (PK-like)"/>
    <property type="match status" value="1"/>
</dbReference>
<evidence type="ECO:0000256" key="1">
    <source>
        <dbReference type="ARBA" id="ARBA00006529"/>
    </source>
</evidence>
<dbReference type="OrthoDB" id="266718at2759"/>
<dbReference type="GO" id="GO:0004672">
    <property type="term" value="F:protein kinase activity"/>
    <property type="evidence" value="ECO:0000318"/>
    <property type="project" value="GO_Central"/>
</dbReference>
<dbReference type="InterPro" id="IPR000719">
    <property type="entry name" value="Prot_kinase_dom"/>
</dbReference>
<keyword evidence="13" id="KW-1185">Reference proteome</keyword>
<keyword evidence="6 9" id="KW-0067">ATP-binding</keyword>
<dbReference type="InParanoid" id="D8SCJ5"/>
<dbReference type="PANTHER" id="PTHR48016">
    <property type="entry name" value="MAP KINASE KINASE KINASE SSK2-RELATED-RELATED"/>
    <property type="match status" value="1"/>
</dbReference>
<evidence type="ECO:0000256" key="3">
    <source>
        <dbReference type="ARBA" id="ARBA00022679"/>
    </source>
</evidence>
<dbReference type="Gramene" id="EFJ17722">
    <property type="protein sequence ID" value="EFJ17722"/>
    <property type="gene ID" value="SELMODRAFT_449560"/>
</dbReference>
<dbReference type="InterPro" id="IPR011009">
    <property type="entry name" value="Kinase-like_dom_sf"/>
</dbReference>
<evidence type="ECO:0000313" key="12">
    <source>
        <dbReference type="EMBL" id="EFJ17722.1"/>
    </source>
</evidence>
<evidence type="ECO:0000256" key="5">
    <source>
        <dbReference type="ARBA" id="ARBA00022777"/>
    </source>
</evidence>
<dbReference type="PROSITE" id="PS50011">
    <property type="entry name" value="PROTEIN_KINASE_DOM"/>
    <property type="match status" value="1"/>
</dbReference>
<dbReference type="Pfam" id="PF00069">
    <property type="entry name" value="Pkinase"/>
    <property type="match status" value="1"/>
</dbReference>
<keyword evidence="3" id="KW-0808">Transferase</keyword>
<evidence type="ECO:0000256" key="9">
    <source>
        <dbReference type="PROSITE-ProRule" id="PRU10141"/>
    </source>
</evidence>
<dbReference type="PROSITE" id="PS00107">
    <property type="entry name" value="PROTEIN_KINASE_ATP"/>
    <property type="match status" value="1"/>
</dbReference>